<evidence type="ECO:0000313" key="3">
    <source>
        <dbReference type="EMBL" id="AKZ54844.1"/>
    </source>
</evidence>
<dbReference type="InterPro" id="IPR029058">
    <property type="entry name" value="AB_hydrolase_fold"/>
</dbReference>
<feature type="chain" id="PRO_5005473328" evidence="1">
    <location>
        <begin position="31"/>
        <end position="287"/>
    </location>
</feature>
<dbReference type="STRING" id="1889.SAM40697_1612"/>
<name>A0A0K2APD6_STRA7</name>
<dbReference type="GO" id="GO:0016042">
    <property type="term" value="P:lipid catabolic process"/>
    <property type="evidence" value="ECO:0007669"/>
    <property type="project" value="InterPro"/>
</dbReference>
<dbReference type="InterPro" id="IPR000073">
    <property type="entry name" value="AB_hydrolase_1"/>
</dbReference>
<accession>A0A0K2APD6</accession>
<dbReference type="SUPFAM" id="SSF53474">
    <property type="entry name" value="alpha/beta-Hydrolases"/>
    <property type="match status" value="1"/>
</dbReference>
<evidence type="ECO:0000313" key="4">
    <source>
        <dbReference type="Proteomes" id="UP000061018"/>
    </source>
</evidence>
<proteinExistence type="predicted"/>
<dbReference type="Gene3D" id="3.40.50.1820">
    <property type="entry name" value="alpha/beta hydrolase"/>
    <property type="match status" value="1"/>
</dbReference>
<gene>
    <name evidence="3" type="ORF">SAM23877_1795</name>
</gene>
<evidence type="ECO:0000256" key="1">
    <source>
        <dbReference type="SAM" id="SignalP"/>
    </source>
</evidence>
<dbReference type="PANTHER" id="PTHR32015">
    <property type="entry name" value="FASTING INDUCED LIPASE"/>
    <property type="match status" value="1"/>
</dbReference>
<dbReference type="RefSeq" id="WP_053128472.1">
    <property type="nucleotide sequence ID" value="NZ_CP012382.1"/>
</dbReference>
<dbReference type="Proteomes" id="UP000061018">
    <property type="component" value="Chromosome"/>
</dbReference>
<dbReference type="GO" id="GO:0016298">
    <property type="term" value="F:lipase activity"/>
    <property type="evidence" value="ECO:0007669"/>
    <property type="project" value="TreeGrafter"/>
</dbReference>
<dbReference type="AlphaFoldDB" id="A0A0K2APD6"/>
<feature type="signal peptide" evidence="1">
    <location>
        <begin position="1"/>
        <end position="30"/>
    </location>
</feature>
<sequence>MLPFKRVLRPLAALLLTAVAALVPATTAQAADARPSAGWNDYSCRPSAAHPRPVVLVHGTFGNSVDNWLGLAPYLEDRGYCVFSLDYGQLPGVPFFHGLGPVEKSAEQLAAYVDKVLDATGAAETDIVGHSQGGMMPRYYLKFLGGADEVNALVGIAPSNHGTTLSGLTRLLPHFPGVGDLLDEHTPALADQVVGSDVLTRLNEGGDTVPGVRYTVLATRYDQVVTPYRSQYLSGPGVRNVLLQDLCPVDLSEHLAIGLFDRVAFHAVAGALDPAHATPTTCASVFD</sequence>
<evidence type="ECO:0000259" key="2">
    <source>
        <dbReference type="Pfam" id="PF00561"/>
    </source>
</evidence>
<protein>
    <submittedName>
        <fullName evidence="3">Putative secreted lipase</fullName>
    </submittedName>
</protein>
<dbReference type="InterPro" id="IPR002918">
    <property type="entry name" value="Lipase_EstA/Esterase_EstB"/>
</dbReference>
<dbReference type="KEGG" id="samb:SAM23877_1795"/>
<dbReference type="Pfam" id="PF00561">
    <property type="entry name" value="Abhydrolase_1"/>
    <property type="match status" value="1"/>
</dbReference>
<reference evidence="4" key="1">
    <citation type="journal article" date="2015" name="J. Biotechnol.">
        <title>Complete genome sequence of Streptomyces ambofaciens ATCC 23877, the spiramycin producer.</title>
        <authorList>
            <person name="Thibessard A."/>
            <person name="Haas D."/>
            <person name="Gerbaud C."/>
            <person name="Aigle B."/>
            <person name="Lautru S."/>
            <person name="Pernodet J.L."/>
            <person name="Leblond P."/>
        </authorList>
    </citation>
    <scope>NUCLEOTIDE SEQUENCE [LARGE SCALE GENOMIC DNA]</scope>
    <source>
        <strain evidence="4">ATCC 23877 / 3486 / DSM 40053 / JCM 4204 / NBRC 12836 / NRRL B-2516</strain>
    </source>
</reference>
<keyword evidence="1" id="KW-0732">Signal</keyword>
<dbReference type="PANTHER" id="PTHR32015:SF1">
    <property type="entry name" value="LIPASE"/>
    <property type="match status" value="1"/>
</dbReference>
<feature type="domain" description="AB hydrolase-1" evidence="2">
    <location>
        <begin position="53"/>
        <end position="180"/>
    </location>
</feature>
<organism evidence="3 4">
    <name type="scientific">Streptomyces ambofaciens (strain ATCC 23877 / 3486 / DSM 40053 / JCM 4204 / NBRC 12836 / NRRL B-2516)</name>
    <dbReference type="NCBI Taxonomy" id="278992"/>
    <lineage>
        <taxon>Bacteria</taxon>
        <taxon>Bacillati</taxon>
        <taxon>Actinomycetota</taxon>
        <taxon>Actinomycetes</taxon>
        <taxon>Kitasatosporales</taxon>
        <taxon>Streptomycetaceae</taxon>
        <taxon>Streptomyces</taxon>
    </lineage>
</organism>
<dbReference type="EMBL" id="CP012382">
    <property type="protein sequence ID" value="AKZ54844.1"/>
    <property type="molecule type" value="Genomic_DNA"/>
</dbReference>